<feature type="compositionally biased region" description="Basic and acidic residues" evidence="3">
    <location>
        <begin position="757"/>
        <end position="777"/>
    </location>
</feature>
<feature type="compositionally biased region" description="Basic and acidic residues" evidence="3">
    <location>
        <begin position="449"/>
        <end position="463"/>
    </location>
</feature>
<sequence length="910" mass="101653">MRSICLLLMLTITRVQLSSLCPSSCLVCTEDVIICHKLSRIIDAPGSTKALMLTDGLIDSVDNMVLSDLTNMSVLALSNNAISSIMQNAFQNLTFLTTLSLDHNRISSQTLDNSTFSWLHRLETLQLGNNNLKNIDGSWFQNSRALKTLQLEGNHFTVLNSTTFARADLRNLETLDLSDNLIVYIGSGSFRGMPSLRSLDLSRNRLRSAPDAFSYLSWLSVLNLDLNLWSCTCELRELASFLNSYIQAPDKVLYNGQRMVCVNTDNPAVQTVLELTDANCVPPNRNITVEVVAKSNNTSQQYIRNVAIAIVFSFFGGVGITLGLIAIAYHKLSKKFKLVQEEGRAGERNTSSPESTQWNFCEGKDTLSMSHALYNSNYKSHQPWEREDSPYLGSDALENHFTCHKCSSTALAIGKHKREIVLHGANHVSEQLANRQHKGNDQHSVLQQRSKDTSGRRHNESRSRVSNSHLGSQDTSSQRRGGSKDISAVRIRQLALSNHFSALQRGTFRPPDQIHNEVTQGNHSLLKHQAEDISSWPIYQTISCLHCHQTYEYRQAGSNKQNFPFTNHSQNTGEQMYDTMLYRDILGYDKSNGGRRDESQASELGFKLASQRSVTFDLAGPEERVLTVMADRHKQESWMKSSKTSAQKSPRKLGKTKSGTQGQLKTHKPRGQAKRTLKVKLNLNPLRKNRVHPKSIDKENNEEDKMSKKAKKEKLRSKKDKKDVQRKDKTSKKSKHNTEGSGNEEEKTSKTKHAKKGNKDSKSTSEDTDEVTKERGQEQQSYIPVEGETLLETVFSSRSEAQMAPTIPLTLSLTLPDEHNSLMAQSNPGVLKAADSQQLSNPNIALPVSESAASQDAVDQSNSSDPMSSPAPVIQEYVSSAEGSPKRKLRLILPEKTSNRPQTALDKKIR</sequence>
<dbReference type="Gene3D" id="3.80.10.10">
    <property type="entry name" value="Ribonuclease Inhibitor"/>
    <property type="match status" value="2"/>
</dbReference>
<dbReference type="EMBL" id="JAWDJR010000002">
    <property type="protein sequence ID" value="KAK9979654.1"/>
    <property type="molecule type" value="Genomic_DNA"/>
</dbReference>
<reference evidence="6 7" key="1">
    <citation type="submission" date="2024-05" db="EMBL/GenBank/DDBJ databases">
        <title>A high-quality chromosomal-level genome assembly of Topmouth culter (Culter alburnus).</title>
        <authorList>
            <person name="Zhao H."/>
        </authorList>
    </citation>
    <scope>NUCLEOTIDE SEQUENCE [LARGE SCALE GENOMIC DNA]</scope>
    <source>
        <strain evidence="6">CATC2023</strain>
        <tissue evidence="6">Muscle</tissue>
    </source>
</reference>
<feature type="region of interest" description="Disordered" evidence="3">
    <location>
        <begin position="824"/>
        <end position="910"/>
    </location>
</feature>
<evidence type="ECO:0000256" key="1">
    <source>
        <dbReference type="ARBA" id="ARBA00022614"/>
    </source>
</evidence>
<feature type="compositionally biased region" description="Basic residues" evidence="3">
    <location>
        <begin position="708"/>
        <end position="719"/>
    </location>
</feature>
<dbReference type="InterPro" id="IPR003591">
    <property type="entry name" value="Leu-rich_rpt_typical-subtyp"/>
</dbReference>
<feature type="compositionally biased region" description="Basic and acidic residues" evidence="3">
    <location>
        <begin position="694"/>
        <end position="707"/>
    </location>
</feature>
<evidence type="ECO:0000313" key="6">
    <source>
        <dbReference type="EMBL" id="KAK9979654.1"/>
    </source>
</evidence>
<accession>A0AAW2B4D8</accession>
<evidence type="ECO:0000256" key="4">
    <source>
        <dbReference type="SAM" id="Phobius"/>
    </source>
</evidence>
<dbReference type="SUPFAM" id="SSF52058">
    <property type="entry name" value="L domain-like"/>
    <property type="match status" value="1"/>
</dbReference>
<keyword evidence="4" id="KW-0472">Membrane</keyword>
<keyword evidence="5" id="KW-0732">Signal</keyword>
<dbReference type="Pfam" id="PF13855">
    <property type="entry name" value="LRR_8"/>
    <property type="match status" value="2"/>
</dbReference>
<feature type="compositionally biased region" description="Polar residues" evidence="3">
    <location>
        <begin position="851"/>
        <end position="867"/>
    </location>
</feature>
<dbReference type="InterPro" id="IPR032675">
    <property type="entry name" value="LRR_dom_sf"/>
</dbReference>
<evidence type="ECO:0000256" key="5">
    <source>
        <dbReference type="SAM" id="SignalP"/>
    </source>
</evidence>
<gene>
    <name evidence="6" type="ORF">ABG768_013073</name>
</gene>
<keyword evidence="4" id="KW-1133">Transmembrane helix</keyword>
<feature type="compositionally biased region" description="Basic residues" evidence="3">
    <location>
        <begin position="665"/>
        <end position="678"/>
    </location>
</feature>
<dbReference type="SMART" id="SM00369">
    <property type="entry name" value="LRR_TYP"/>
    <property type="match status" value="6"/>
</dbReference>
<keyword evidence="7" id="KW-1185">Reference proteome</keyword>
<name>A0AAW2B4D8_CULAL</name>
<comment type="caution">
    <text evidence="6">The sequence shown here is derived from an EMBL/GenBank/DDBJ whole genome shotgun (WGS) entry which is preliminary data.</text>
</comment>
<feature type="region of interest" description="Disordered" evidence="3">
    <location>
        <begin position="632"/>
        <end position="787"/>
    </location>
</feature>
<keyword evidence="2" id="KW-0677">Repeat</keyword>
<evidence type="ECO:0000313" key="7">
    <source>
        <dbReference type="Proteomes" id="UP001479290"/>
    </source>
</evidence>
<feature type="transmembrane region" description="Helical" evidence="4">
    <location>
        <begin position="306"/>
        <end position="329"/>
    </location>
</feature>
<dbReference type="GO" id="GO:0005886">
    <property type="term" value="C:plasma membrane"/>
    <property type="evidence" value="ECO:0007669"/>
    <property type="project" value="TreeGrafter"/>
</dbReference>
<dbReference type="PANTHER" id="PTHR24369">
    <property type="entry name" value="ANTIGEN BSP, PUTATIVE-RELATED"/>
    <property type="match status" value="1"/>
</dbReference>
<keyword evidence="4" id="KW-0812">Transmembrane</keyword>
<feature type="signal peptide" evidence="5">
    <location>
        <begin position="1"/>
        <end position="17"/>
    </location>
</feature>
<evidence type="ECO:0000256" key="3">
    <source>
        <dbReference type="SAM" id="MobiDB-lite"/>
    </source>
</evidence>
<dbReference type="AlphaFoldDB" id="A0AAW2B4D8"/>
<protein>
    <recommendedName>
        <fullName evidence="8">Leucine-rich repeat-containing protein 53</fullName>
    </recommendedName>
</protein>
<dbReference type="InterPro" id="IPR050541">
    <property type="entry name" value="LRR_TM_domain-containing"/>
</dbReference>
<feature type="compositionally biased region" description="Polar residues" evidence="3">
    <location>
        <begin position="464"/>
        <end position="480"/>
    </location>
</feature>
<feature type="region of interest" description="Disordered" evidence="3">
    <location>
        <begin position="434"/>
        <end position="485"/>
    </location>
</feature>
<feature type="chain" id="PRO_5043621020" description="Leucine-rich repeat-containing protein 53" evidence="5">
    <location>
        <begin position="18"/>
        <end position="910"/>
    </location>
</feature>
<evidence type="ECO:0000256" key="2">
    <source>
        <dbReference type="ARBA" id="ARBA00022737"/>
    </source>
</evidence>
<organism evidence="6 7">
    <name type="scientific">Culter alburnus</name>
    <name type="common">Topmouth culter</name>
    <dbReference type="NCBI Taxonomy" id="194366"/>
    <lineage>
        <taxon>Eukaryota</taxon>
        <taxon>Metazoa</taxon>
        <taxon>Chordata</taxon>
        <taxon>Craniata</taxon>
        <taxon>Vertebrata</taxon>
        <taxon>Euteleostomi</taxon>
        <taxon>Actinopterygii</taxon>
        <taxon>Neopterygii</taxon>
        <taxon>Teleostei</taxon>
        <taxon>Ostariophysi</taxon>
        <taxon>Cypriniformes</taxon>
        <taxon>Xenocyprididae</taxon>
        <taxon>Xenocypridinae</taxon>
        <taxon>Culter</taxon>
    </lineage>
</organism>
<evidence type="ECO:0008006" key="8">
    <source>
        <dbReference type="Google" id="ProtNLM"/>
    </source>
</evidence>
<keyword evidence="1" id="KW-0433">Leucine-rich repeat</keyword>
<dbReference type="PROSITE" id="PS51450">
    <property type="entry name" value="LRR"/>
    <property type="match status" value="3"/>
</dbReference>
<dbReference type="PANTHER" id="PTHR24369:SF213">
    <property type="entry name" value="INSULIN LIKE GROWTH FACTOR BINDING PROTEIN ACID LABILE SUBUNIT"/>
    <property type="match status" value="1"/>
</dbReference>
<feature type="compositionally biased region" description="Polar residues" evidence="3">
    <location>
        <begin position="638"/>
        <end position="648"/>
    </location>
</feature>
<dbReference type="InterPro" id="IPR001611">
    <property type="entry name" value="Leu-rich_rpt"/>
</dbReference>
<dbReference type="Proteomes" id="UP001479290">
    <property type="component" value="Unassembled WGS sequence"/>
</dbReference>
<proteinExistence type="predicted"/>